<feature type="domain" description="CCHC-type" evidence="2">
    <location>
        <begin position="15"/>
        <end position="29"/>
    </location>
</feature>
<dbReference type="EMBL" id="JADFTS010000007">
    <property type="protein sequence ID" value="KAF9595513.1"/>
    <property type="molecule type" value="Genomic_DNA"/>
</dbReference>
<dbReference type="AlphaFoldDB" id="A0A835HER6"/>
<sequence length="134" mass="15091">MNYEKGMSLRSKIGCFNCGESDHWKLDCPWLDVACPKPGCLETMKLRWSEREHSKGKRFLRCNRAPRCRGFIWVDDVAMKGVVKDETMKGVVKEVESPMEGGKVKLNIDGPGGIKMQIEGSISDVTEIVKKLSL</sequence>
<comment type="caution">
    <text evidence="3">The sequence shown here is derived from an EMBL/GenBank/DDBJ whole genome shotgun (WGS) entry which is preliminary data.</text>
</comment>
<keyword evidence="4" id="KW-1185">Reference proteome</keyword>
<dbReference type="GO" id="GO:0003676">
    <property type="term" value="F:nucleic acid binding"/>
    <property type="evidence" value="ECO:0007669"/>
    <property type="project" value="InterPro"/>
</dbReference>
<dbReference type="Pfam" id="PF00098">
    <property type="entry name" value="zf-CCHC"/>
    <property type="match status" value="1"/>
</dbReference>
<evidence type="ECO:0000256" key="1">
    <source>
        <dbReference type="PROSITE-ProRule" id="PRU00047"/>
    </source>
</evidence>
<keyword evidence="1" id="KW-0479">Metal-binding</keyword>
<evidence type="ECO:0000313" key="3">
    <source>
        <dbReference type="EMBL" id="KAF9595513.1"/>
    </source>
</evidence>
<name>A0A835HER6_9MAGN</name>
<dbReference type="Proteomes" id="UP000631114">
    <property type="component" value="Unassembled WGS sequence"/>
</dbReference>
<organism evidence="3 4">
    <name type="scientific">Coptis chinensis</name>
    <dbReference type="NCBI Taxonomy" id="261450"/>
    <lineage>
        <taxon>Eukaryota</taxon>
        <taxon>Viridiplantae</taxon>
        <taxon>Streptophyta</taxon>
        <taxon>Embryophyta</taxon>
        <taxon>Tracheophyta</taxon>
        <taxon>Spermatophyta</taxon>
        <taxon>Magnoliopsida</taxon>
        <taxon>Ranunculales</taxon>
        <taxon>Ranunculaceae</taxon>
        <taxon>Coptidoideae</taxon>
        <taxon>Coptis</taxon>
    </lineage>
</organism>
<evidence type="ECO:0000313" key="4">
    <source>
        <dbReference type="Proteomes" id="UP000631114"/>
    </source>
</evidence>
<accession>A0A835HER6</accession>
<dbReference type="InterPro" id="IPR001878">
    <property type="entry name" value="Znf_CCHC"/>
</dbReference>
<dbReference type="PROSITE" id="PS50158">
    <property type="entry name" value="ZF_CCHC"/>
    <property type="match status" value="1"/>
</dbReference>
<keyword evidence="1" id="KW-0862">Zinc</keyword>
<reference evidence="3 4" key="1">
    <citation type="submission" date="2020-10" db="EMBL/GenBank/DDBJ databases">
        <title>The Coptis chinensis genome and diversification of protoberbering-type alkaloids.</title>
        <authorList>
            <person name="Wang B."/>
            <person name="Shu S."/>
            <person name="Song C."/>
            <person name="Liu Y."/>
        </authorList>
    </citation>
    <scope>NUCLEOTIDE SEQUENCE [LARGE SCALE GENOMIC DNA]</scope>
    <source>
        <strain evidence="3">HL-2020</strain>
        <tissue evidence="3">Leaf</tissue>
    </source>
</reference>
<dbReference type="OrthoDB" id="1997111at2759"/>
<gene>
    <name evidence="3" type="ORF">IFM89_000601</name>
</gene>
<keyword evidence="1" id="KW-0863">Zinc-finger</keyword>
<proteinExistence type="predicted"/>
<evidence type="ECO:0000259" key="2">
    <source>
        <dbReference type="PROSITE" id="PS50158"/>
    </source>
</evidence>
<protein>
    <recommendedName>
        <fullName evidence="2">CCHC-type domain-containing protein</fullName>
    </recommendedName>
</protein>
<dbReference type="SUPFAM" id="SSF57756">
    <property type="entry name" value="Retrovirus zinc finger-like domains"/>
    <property type="match status" value="1"/>
</dbReference>
<dbReference type="GO" id="GO:0008270">
    <property type="term" value="F:zinc ion binding"/>
    <property type="evidence" value="ECO:0007669"/>
    <property type="project" value="UniProtKB-KW"/>
</dbReference>
<dbReference type="InterPro" id="IPR036875">
    <property type="entry name" value="Znf_CCHC_sf"/>
</dbReference>